<dbReference type="SUPFAM" id="SSF53254">
    <property type="entry name" value="Phosphoglycerate mutase-like"/>
    <property type="match status" value="1"/>
</dbReference>
<protein>
    <submittedName>
        <fullName evidence="1">Probable phosphoglycerate mutase</fullName>
    </submittedName>
</protein>
<organism evidence="1 2">
    <name type="scientific">Pseudovibrio ascidiaceicola</name>
    <dbReference type="NCBI Taxonomy" id="285279"/>
    <lineage>
        <taxon>Bacteria</taxon>
        <taxon>Pseudomonadati</taxon>
        <taxon>Pseudomonadota</taxon>
        <taxon>Alphaproteobacteria</taxon>
        <taxon>Hyphomicrobiales</taxon>
        <taxon>Stappiaceae</taxon>
        <taxon>Pseudovibrio</taxon>
    </lineage>
</organism>
<proteinExistence type="predicted"/>
<name>A0A1I4DJQ0_9HYPH</name>
<gene>
    <name evidence="1" type="ORF">SAMN04488518_11223</name>
</gene>
<dbReference type="Proteomes" id="UP000199598">
    <property type="component" value="Unassembled WGS sequence"/>
</dbReference>
<accession>A0A1I4DJQ0</accession>
<dbReference type="EMBL" id="FOSK01000012">
    <property type="protein sequence ID" value="SFK93878.1"/>
    <property type="molecule type" value="Genomic_DNA"/>
</dbReference>
<dbReference type="InterPro" id="IPR050275">
    <property type="entry name" value="PGM_Phosphatase"/>
</dbReference>
<reference evidence="1 2" key="1">
    <citation type="submission" date="2016-10" db="EMBL/GenBank/DDBJ databases">
        <authorList>
            <person name="Varghese N."/>
            <person name="Submissions S."/>
        </authorList>
    </citation>
    <scope>NUCLEOTIDE SEQUENCE [LARGE SCALE GENOMIC DNA]</scope>
    <source>
        <strain evidence="1 2">DSM 16392</strain>
    </source>
</reference>
<dbReference type="Gene3D" id="3.40.50.1240">
    <property type="entry name" value="Phosphoglycerate mutase-like"/>
    <property type="match status" value="1"/>
</dbReference>
<dbReference type="CDD" id="cd07067">
    <property type="entry name" value="HP_PGM_like"/>
    <property type="match status" value="1"/>
</dbReference>
<keyword evidence="2" id="KW-1185">Reference proteome</keyword>
<evidence type="ECO:0000313" key="1">
    <source>
        <dbReference type="EMBL" id="SFK93878.1"/>
    </source>
</evidence>
<dbReference type="PANTHER" id="PTHR48100">
    <property type="entry name" value="BROAD-SPECIFICITY PHOSPHATASE YOR283W-RELATED"/>
    <property type="match status" value="1"/>
</dbReference>
<dbReference type="RefSeq" id="WP_093522243.1">
    <property type="nucleotide sequence ID" value="NZ_FOSK01000012.1"/>
</dbReference>
<evidence type="ECO:0000313" key="2">
    <source>
        <dbReference type="Proteomes" id="UP000199598"/>
    </source>
</evidence>
<dbReference type="SMART" id="SM00855">
    <property type="entry name" value="PGAM"/>
    <property type="match status" value="1"/>
</dbReference>
<dbReference type="InterPro" id="IPR029033">
    <property type="entry name" value="His_PPase_superfam"/>
</dbReference>
<dbReference type="InterPro" id="IPR013078">
    <property type="entry name" value="His_Pase_superF_clade-1"/>
</dbReference>
<comment type="caution">
    <text evidence="1">The sequence shown here is derived from an EMBL/GenBank/DDBJ whole genome shotgun (WGS) entry which is preliminary data.</text>
</comment>
<sequence>MINELILLRHGESQHMLDGVVGGWTDSALTPHGVNQAKQTADHLATFVPAHVFQIFTSDLTRAVQTAQWLTAKTGKTFVQARQLRELNNGVAKDLSKAEAQKIWISPTEPILDWIPYAQGESWRMLYSRIATYMEYLASANIEKLILISHANSIVCIINWWLGLSSDTHLQNIMYDIRPCSLTHLRREKDGSSRVEKLNDISHLMKDPRFPTKGIF</sequence>
<dbReference type="Pfam" id="PF00300">
    <property type="entry name" value="His_Phos_1"/>
    <property type="match status" value="1"/>
</dbReference>
<dbReference type="PANTHER" id="PTHR48100:SF1">
    <property type="entry name" value="HISTIDINE PHOSPHATASE FAMILY PROTEIN-RELATED"/>
    <property type="match status" value="1"/>
</dbReference>